<dbReference type="Proteomes" id="UP000095287">
    <property type="component" value="Unplaced"/>
</dbReference>
<evidence type="ECO:0000313" key="6">
    <source>
        <dbReference type="Proteomes" id="UP000095287"/>
    </source>
</evidence>
<dbReference type="InterPro" id="IPR019408">
    <property type="entry name" value="7TM_GPCR_serpentine_rcpt_Srab"/>
</dbReference>
<evidence type="ECO:0000256" key="1">
    <source>
        <dbReference type="ARBA" id="ARBA00004141"/>
    </source>
</evidence>
<evidence type="ECO:0000313" key="7">
    <source>
        <dbReference type="WBParaSite" id="L893_g24714.t1"/>
    </source>
</evidence>
<feature type="transmembrane region" description="Helical" evidence="5">
    <location>
        <begin position="95"/>
        <end position="113"/>
    </location>
</feature>
<dbReference type="WBParaSite" id="L893_g24714.t1">
    <property type="protein sequence ID" value="L893_g24714.t1"/>
    <property type="gene ID" value="L893_g24714"/>
</dbReference>
<name>A0A1I7ZBL3_9BILA</name>
<dbReference type="Pfam" id="PF10292">
    <property type="entry name" value="7TM_GPCR_Srab"/>
    <property type="match status" value="1"/>
</dbReference>
<comment type="subcellular location">
    <subcellularLocation>
        <location evidence="1">Membrane</location>
        <topology evidence="1">Multi-pass membrane protein</topology>
    </subcellularLocation>
</comment>
<keyword evidence="4 5" id="KW-0472">Membrane</keyword>
<evidence type="ECO:0000256" key="5">
    <source>
        <dbReference type="SAM" id="Phobius"/>
    </source>
</evidence>
<evidence type="ECO:0000256" key="3">
    <source>
        <dbReference type="ARBA" id="ARBA00022989"/>
    </source>
</evidence>
<evidence type="ECO:0000256" key="2">
    <source>
        <dbReference type="ARBA" id="ARBA00022692"/>
    </source>
</evidence>
<proteinExistence type="predicted"/>
<reference evidence="7" key="1">
    <citation type="submission" date="2016-11" db="UniProtKB">
        <authorList>
            <consortium name="WormBaseParasite"/>
        </authorList>
    </citation>
    <scope>IDENTIFICATION</scope>
</reference>
<evidence type="ECO:0000256" key="4">
    <source>
        <dbReference type="ARBA" id="ARBA00023136"/>
    </source>
</evidence>
<feature type="transmembrane region" description="Helical" evidence="5">
    <location>
        <begin position="133"/>
        <end position="156"/>
    </location>
</feature>
<keyword evidence="3 5" id="KW-1133">Transmembrane helix</keyword>
<dbReference type="GO" id="GO:0016020">
    <property type="term" value="C:membrane"/>
    <property type="evidence" value="ECO:0007669"/>
    <property type="project" value="UniProtKB-SubCell"/>
</dbReference>
<dbReference type="PANTHER" id="PTHR46561:SF11">
    <property type="entry name" value="SERPENTINE RECEPTOR CLASS ALPHA_BETA-14"/>
    <property type="match status" value="1"/>
</dbReference>
<sequence length="222" mass="25377">MSTVTGFSIASSKSLCTSHIISQQTENRSSNNLLKMEKCLDAQQLSESMAMKVVISIKIAINLVSSTAIIFTFLCMQQSRSYRIVHKNVRITLNFHIFYILLANASMVVSNSIDLNRLSSKHSDPCGYLLPLWVTFTVRETYMFGVLGQTFTFVILSIERIMATFMRTYEHLQSKNLIVSLISIKTALCIFFVYVYIGYDADWSIKTVQFFPQTEQNKSRIR</sequence>
<dbReference type="InterPro" id="IPR053286">
    <property type="entry name" value="Nematode_rcpt-like_srab"/>
</dbReference>
<feature type="transmembrane region" description="Helical" evidence="5">
    <location>
        <begin position="177"/>
        <end position="197"/>
    </location>
</feature>
<dbReference type="PANTHER" id="PTHR46561">
    <property type="entry name" value="SERPENTINE RECEPTOR, CLASS AB (CLASS A-LIKE)-RELATED"/>
    <property type="match status" value="1"/>
</dbReference>
<keyword evidence="2 5" id="KW-0812">Transmembrane</keyword>
<accession>A0A1I7ZBL3</accession>
<keyword evidence="6" id="KW-1185">Reference proteome</keyword>
<protein>
    <submittedName>
        <fullName evidence="7">G_PROTEIN_RECEP_F1_2 domain-containing protein</fullName>
    </submittedName>
</protein>
<dbReference type="AlphaFoldDB" id="A0A1I7ZBL3"/>
<feature type="transmembrane region" description="Helical" evidence="5">
    <location>
        <begin position="53"/>
        <end position="74"/>
    </location>
</feature>
<organism evidence="6 7">
    <name type="scientific">Steinernema glaseri</name>
    <dbReference type="NCBI Taxonomy" id="37863"/>
    <lineage>
        <taxon>Eukaryota</taxon>
        <taxon>Metazoa</taxon>
        <taxon>Ecdysozoa</taxon>
        <taxon>Nematoda</taxon>
        <taxon>Chromadorea</taxon>
        <taxon>Rhabditida</taxon>
        <taxon>Tylenchina</taxon>
        <taxon>Panagrolaimomorpha</taxon>
        <taxon>Strongyloidoidea</taxon>
        <taxon>Steinernematidae</taxon>
        <taxon>Steinernema</taxon>
    </lineage>
</organism>